<dbReference type="AlphaFoldDB" id="A0A4C1YEN1"/>
<evidence type="ECO:0000313" key="2">
    <source>
        <dbReference type="Proteomes" id="UP000299102"/>
    </source>
</evidence>
<proteinExistence type="predicted"/>
<evidence type="ECO:0000313" key="1">
    <source>
        <dbReference type="EMBL" id="GBP73500.1"/>
    </source>
</evidence>
<protein>
    <submittedName>
        <fullName evidence="1">Uncharacterized protein</fullName>
    </submittedName>
</protein>
<reference evidence="1 2" key="1">
    <citation type="journal article" date="2019" name="Commun. Biol.">
        <title>The bagworm genome reveals a unique fibroin gene that provides high tensile strength.</title>
        <authorList>
            <person name="Kono N."/>
            <person name="Nakamura H."/>
            <person name="Ohtoshi R."/>
            <person name="Tomita M."/>
            <person name="Numata K."/>
            <person name="Arakawa K."/>
        </authorList>
    </citation>
    <scope>NUCLEOTIDE SEQUENCE [LARGE SCALE GENOMIC DNA]</scope>
</reference>
<comment type="caution">
    <text evidence="1">The sequence shown here is derived from an EMBL/GenBank/DDBJ whole genome shotgun (WGS) entry which is preliminary data.</text>
</comment>
<gene>
    <name evidence="1" type="ORF">EVAR_57395_1</name>
</gene>
<dbReference type="EMBL" id="BGZK01001176">
    <property type="protein sequence ID" value="GBP73500.1"/>
    <property type="molecule type" value="Genomic_DNA"/>
</dbReference>
<accession>A0A4C1YEN1</accession>
<dbReference type="Proteomes" id="UP000299102">
    <property type="component" value="Unassembled WGS sequence"/>
</dbReference>
<name>A0A4C1YEN1_EUMVA</name>
<sequence length="87" mass="9580">MIIDGSPIHTGRPPFVGEIAFPAPAGRGTSAPAGPRVGPQTCLFCRRREFDGRSKFTRLLENFYVSNTDPFEVDVQTALSHRTLFLS</sequence>
<organism evidence="1 2">
    <name type="scientific">Eumeta variegata</name>
    <name type="common">Bagworm moth</name>
    <name type="synonym">Eumeta japonica</name>
    <dbReference type="NCBI Taxonomy" id="151549"/>
    <lineage>
        <taxon>Eukaryota</taxon>
        <taxon>Metazoa</taxon>
        <taxon>Ecdysozoa</taxon>
        <taxon>Arthropoda</taxon>
        <taxon>Hexapoda</taxon>
        <taxon>Insecta</taxon>
        <taxon>Pterygota</taxon>
        <taxon>Neoptera</taxon>
        <taxon>Endopterygota</taxon>
        <taxon>Lepidoptera</taxon>
        <taxon>Glossata</taxon>
        <taxon>Ditrysia</taxon>
        <taxon>Tineoidea</taxon>
        <taxon>Psychidae</taxon>
        <taxon>Oiketicinae</taxon>
        <taxon>Eumeta</taxon>
    </lineage>
</organism>
<keyword evidence="2" id="KW-1185">Reference proteome</keyword>